<evidence type="ECO:0000256" key="2">
    <source>
        <dbReference type="ARBA" id="ARBA00022980"/>
    </source>
</evidence>
<dbReference type="AlphaFoldDB" id="A0A6G1L1V0"/>
<dbReference type="OrthoDB" id="5555409at2759"/>
<dbReference type="EMBL" id="ML995872">
    <property type="protein sequence ID" value="KAF2766398.1"/>
    <property type="molecule type" value="Genomic_DNA"/>
</dbReference>
<reference evidence="6" key="1">
    <citation type="journal article" date="2020" name="Stud. Mycol.">
        <title>101 Dothideomycetes genomes: a test case for predicting lifestyles and emergence of pathogens.</title>
        <authorList>
            <person name="Haridas S."/>
            <person name="Albert R."/>
            <person name="Binder M."/>
            <person name="Bloem J."/>
            <person name="Labutti K."/>
            <person name="Salamov A."/>
            <person name="Andreopoulos B."/>
            <person name="Baker S."/>
            <person name="Barry K."/>
            <person name="Bills G."/>
            <person name="Bluhm B."/>
            <person name="Cannon C."/>
            <person name="Castanera R."/>
            <person name="Culley D."/>
            <person name="Daum C."/>
            <person name="Ezra D."/>
            <person name="Gonzalez J."/>
            <person name="Henrissat B."/>
            <person name="Kuo A."/>
            <person name="Liang C."/>
            <person name="Lipzen A."/>
            <person name="Lutzoni F."/>
            <person name="Magnuson J."/>
            <person name="Mondo S."/>
            <person name="Nolan M."/>
            <person name="Ohm R."/>
            <person name="Pangilinan J."/>
            <person name="Park H.-J."/>
            <person name="Ramirez L."/>
            <person name="Alfaro M."/>
            <person name="Sun H."/>
            <person name="Tritt A."/>
            <person name="Yoshinaga Y."/>
            <person name="Zwiers L.-H."/>
            <person name="Turgeon B."/>
            <person name="Goodwin S."/>
            <person name="Spatafora J."/>
            <person name="Crous P."/>
            <person name="Grigoriev I."/>
        </authorList>
    </citation>
    <scope>NUCLEOTIDE SEQUENCE</scope>
    <source>
        <strain evidence="6">CBS 116005</strain>
    </source>
</reference>
<proteinExistence type="inferred from homology"/>
<evidence type="ECO:0000256" key="4">
    <source>
        <dbReference type="SAM" id="MobiDB-lite"/>
    </source>
</evidence>
<name>A0A6G1L1V0_9PEZI</name>
<dbReference type="SUPFAM" id="SSF55658">
    <property type="entry name" value="L9 N-domain-like"/>
    <property type="match status" value="1"/>
</dbReference>
<feature type="region of interest" description="Disordered" evidence="4">
    <location>
        <begin position="166"/>
        <end position="185"/>
    </location>
</feature>
<dbReference type="GO" id="GO:1990904">
    <property type="term" value="C:ribonucleoprotein complex"/>
    <property type="evidence" value="ECO:0007669"/>
    <property type="project" value="UniProtKB-KW"/>
</dbReference>
<dbReference type="InterPro" id="IPR009027">
    <property type="entry name" value="Ribosomal_bL9/RNase_H1_N"/>
</dbReference>
<organism evidence="6 7">
    <name type="scientific">Teratosphaeria nubilosa</name>
    <dbReference type="NCBI Taxonomy" id="161662"/>
    <lineage>
        <taxon>Eukaryota</taxon>
        <taxon>Fungi</taxon>
        <taxon>Dikarya</taxon>
        <taxon>Ascomycota</taxon>
        <taxon>Pezizomycotina</taxon>
        <taxon>Dothideomycetes</taxon>
        <taxon>Dothideomycetidae</taxon>
        <taxon>Mycosphaerellales</taxon>
        <taxon>Teratosphaeriaceae</taxon>
        <taxon>Teratosphaeria</taxon>
    </lineage>
</organism>
<keyword evidence="3" id="KW-0687">Ribonucleoprotein</keyword>
<dbReference type="InterPro" id="IPR036935">
    <property type="entry name" value="Ribosomal_bL9_N_sf"/>
</dbReference>
<dbReference type="InterPro" id="IPR020070">
    <property type="entry name" value="Ribosomal_bL9_N"/>
</dbReference>
<comment type="similarity">
    <text evidence="1">Belongs to the bacterial ribosomal protein bL9 family.</text>
</comment>
<sequence>MSLSTRPTRPCGRCLRDYTWRQQVRGKKQVANTPSPVPVRLLQDVEAFGRKGAIVPIATGRMRNEWFPRRIADYVTLPEQKTLRHNNVPVQRDFAFGAAPPPPAPATADADAGTGGGMSRSEVEVASMFQNKAPPERIDPERSIELLNIFVSPKGLEFYRQPIMDEREPEPEPEEPKRNPDLGSGAGAELLAARASAPKTPPQPARPQAIYGSVSTKDVWTAVKAAMATNDEASRVAVHLEDVQFVDVRKVGEGAEAGRVKHVGDYVVEFGVKGAERRVRRPVRVIAQESA</sequence>
<evidence type="ECO:0000259" key="5">
    <source>
        <dbReference type="Pfam" id="PF01281"/>
    </source>
</evidence>
<evidence type="ECO:0000256" key="1">
    <source>
        <dbReference type="ARBA" id="ARBA00010605"/>
    </source>
</evidence>
<evidence type="ECO:0000313" key="7">
    <source>
        <dbReference type="Proteomes" id="UP000799436"/>
    </source>
</evidence>
<dbReference type="GO" id="GO:0005840">
    <property type="term" value="C:ribosome"/>
    <property type="evidence" value="ECO:0007669"/>
    <property type="project" value="UniProtKB-KW"/>
</dbReference>
<protein>
    <recommendedName>
        <fullName evidence="5">Ribosomal protein L9 domain-containing protein</fullName>
    </recommendedName>
</protein>
<dbReference type="Pfam" id="PF01281">
    <property type="entry name" value="Ribosomal_L9_N"/>
    <property type="match status" value="1"/>
</dbReference>
<keyword evidence="2" id="KW-0689">Ribosomal protein</keyword>
<evidence type="ECO:0000313" key="6">
    <source>
        <dbReference type="EMBL" id="KAF2766398.1"/>
    </source>
</evidence>
<dbReference type="Proteomes" id="UP000799436">
    <property type="component" value="Unassembled WGS sequence"/>
</dbReference>
<gene>
    <name evidence="6" type="ORF">EJ03DRAFT_353991</name>
</gene>
<accession>A0A6G1L1V0</accession>
<dbReference type="Gene3D" id="3.40.5.10">
    <property type="entry name" value="Ribosomal protein L9, N-terminal domain"/>
    <property type="match status" value="1"/>
</dbReference>
<evidence type="ECO:0000256" key="3">
    <source>
        <dbReference type="ARBA" id="ARBA00023274"/>
    </source>
</evidence>
<feature type="domain" description="Ribosomal protein L9" evidence="5">
    <location>
        <begin position="38"/>
        <end position="78"/>
    </location>
</feature>
<keyword evidence="7" id="KW-1185">Reference proteome</keyword>
<feature type="region of interest" description="Disordered" evidence="4">
    <location>
        <begin position="99"/>
        <end position="122"/>
    </location>
</feature>